<sequence>MKIVRVKFKSPEHRKAFAKSASYNAEFEKFMPDEFLARFDPNKNFQYRLVDSDGVMIELPESTGGGGIIFDDEELHYFMEIIE</sequence>
<accession>A0A223LGJ8</accession>
<dbReference type="RefSeq" id="YP_009613093.1">
    <property type="nucleotide sequence ID" value="NC_042019.1"/>
</dbReference>
<name>A0A223LGJ8_9CAUD</name>
<dbReference type="GeneID" id="40089463"/>
<proteinExistence type="predicted"/>
<reference evidence="1 2" key="1">
    <citation type="submission" date="2017-07" db="EMBL/GenBank/DDBJ databases">
        <title>In vitro design and evaluation of phage cocktails against multidrug-resistant Aeromonas salmonicida.</title>
        <authorList>
            <person name="Chen L."/>
            <person name="Yuan S."/>
            <person name="Ma Y."/>
        </authorList>
    </citation>
    <scope>NUCLEOTIDE SEQUENCE [LARGE SCALE GENOMIC DNA]</scope>
</reference>
<organism evidence="1 2">
    <name type="scientific">Aeromonas phage AS-gz</name>
    <dbReference type="NCBI Taxonomy" id="2026082"/>
    <lineage>
        <taxon>Viruses</taxon>
        <taxon>Duplodnaviria</taxon>
        <taxon>Heunggongvirae</taxon>
        <taxon>Uroviricota</taxon>
        <taxon>Caudoviricetes</taxon>
        <taxon>Pantevenvirales</taxon>
        <taxon>Straboviridae</taxon>
        <taxon>Tulanevirus</taxon>
        <taxon>Tulanevirus asgz</taxon>
    </lineage>
</organism>
<dbReference type="KEGG" id="vg:40089463"/>
<dbReference type="Proteomes" id="UP000221110">
    <property type="component" value="Segment"/>
</dbReference>
<evidence type="ECO:0000313" key="2">
    <source>
        <dbReference type="Proteomes" id="UP000221110"/>
    </source>
</evidence>
<protein>
    <submittedName>
        <fullName evidence="1">Uncharacterized protein</fullName>
    </submittedName>
</protein>
<dbReference type="EMBL" id="MF479730">
    <property type="protein sequence ID" value="ASU00642.1"/>
    <property type="molecule type" value="Genomic_DNA"/>
</dbReference>
<evidence type="ECO:0000313" key="1">
    <source>
        <dbReference type="EMBL" id="ASU00642.1"/>
    </source>
</evidence>
<keyword evidence="2" id="KW-1185">Reference proteome</keyword>